<evidence type="ECO:0000313" key="3">
    <source>
        <dbReference type="EMBL" id="MEU3554167.1"/>
    </source>
</evidence>
<comment type="caution">
    <text evidence="3">The sequence shown here is derived from an EMBL/GenBank/DDBJ whole genome shotgun (WGS) entry which is preliminary data.</text>
</comment>
<dbReference type="RefSeq" id="WP_108954607.1">
    <property type="nucleotide sequence ID" value="NZ_BEVZ01000004.1"/>
</dbReference>
<name>A0ABV2YEK8_9ACTN</name>
<evidence type="ECO:0000256" key="2">
    <source>
        <dbReference type="SAM" id="MobiDB-lite"/>
    </source>
</evidence>
<dbReference type="Proteomes" id="UP001550850">
    <property type="component" value="Unassembled WGS sequence"/>
</dbReference>
<reference evidence="3 4" key="1">
    <citation type="submission" date="2024-06" db="EMBL/GenBank/DDBJ databases">
        <title>The Natural Products Discovery Center: Release of the First 8490 Sequenced Strains for Exploring Actinobacteria Biosynthetic Diversity.</title>
        <authorList>
            <person name="Kalkreuter E."/>
            <person name="Kautsar S.A."/>
            <person name="Yang D."/>
            <person name="Bader C.D."/>
            <person name="Teijaro C.N."/>
            <person name="Fluegel L."/>
            <person name="Davis C.M."/>
            <person name="Simpson J.R."/>
            <person name="Lauterbach L."/>
            <person name="Steele A.D."/>
            <person name="Gui C."/>
            <person name="Meng S."/>
            <person name="Li G."/>
            <person name="Viehrig K."/>
            <person name="Ye F."/>
            <person name="Su P."/>
            <person name="Kiefer A.F."/>
            <person name="Nichols A."/>
            <person name="Cepeda A.J."/>
            <person name="Yan W."/>
            <person name="Fan B."/>
            <person name="Jiang Y."/>
            <person name="Adhikari A."/>
            <person name="Zheng C.-J."/>
            <person name="Schuster L."/>
            <person name="Cowan T.M."/>
            <person name="Smanski M.J."/>
            <person name="Chevrette M.G."/>
            <person name="De Carvalho L.P.S."/>
            <person name="Shen B."/>
        </authorList>
    </citation>
    <scope>NUCLEOTIDE SEQUENCE [LARGE SCALE GENOMIC DNA]</scope>
    <source>
        <strain evidence="3 4">NPDC038104</strain>
    </source>
</reference>
<sequence length="595" mass="65457">MTDRSDHPLAHRTVLTVPDAETLFEDVRRTSARWLLGRYGAAPLEPGRHRLDPATVLTNHTARLPEGTERAIRLQLLEEKEEAVWRTTITALASEDMAAVSVGLEVFPDEGARPRAGRPKLVRDLVAALRPEDGSARLTLDAQCVEAGGVETLMDVLCDPERRLPVVVAADPVRSPVDGLWSERLERIVRQAAGAASLYRLADLEAVDAFREAIGEDHGVAPGAVRTYLTDVDPAWGKDASRHRFLTAARMCDAGDRAWFGMVRAVQRLSTAAPLPRPLRRVLFPDETARRHGGRERGRGDGRPAAVPVLPPPHAQPPNSPPPVTPPPDTPLPDTPLPDPDEAMRLRTEAEELRAELEQAREELRQARLDAELSARSLAALEEQRDRAVSQAEEDMETALRAMDGEEAARAEVYVLRERLCEEGRYEETVVKEAAGAPDSFAMVWERLDSLDGVLVTADAQRALELDDAQRGHIWAAKAWKGLRALDAYAKAAKDGFKGGFYQYCSSPQSGGEWPRKQVALVESETTMNRWGEERIFPVPTGVDASGRAEMQSHLKIDSKGSTSPRVYFLDDTKGITGRVIVGYIGAHLTNTRTN</sequence>
<evidence type="ECO:0000313" key="4">
    <source>
        <dbReference type="Proteomes" id="UP001550850"/>
    </source>
</evidence>
<feature type="coiled-coil region" evidence="1">
    <location>
        <begin position="343"/>
        <end position="409"/>
    </location>
</feature>
<keyword evidence="4" id="KW-1185">Reference proteome</keyword>
<feature type="compositionally biased region" description="Pro residues" evidence="2">
    <location>
        <begin position="309"/>
        <end position="338"/>
    </location>
</feature>
<protein>
    <submittedName>
        <fullName evidence="3">Uncharacterized protein</fullName>
    </submittedName>
</protein>
<evidence type="ECO:0000256" key="1">
    <source>
        <dbReference type="SAM" id="Coils"/>
    </source>
</evidence>
<accession>A0ABV2YEK8</accession>
<keyword evidence="1" id="KW-0175">Coiled coil</keyword>
<dbReference type="EMBL" id="JBEZUR010000008">
    <property type="protein sequence ID" value="MEU3554167.1"/>
    <property type="molecule type" value="Genomic_DNA"/>
</dbReference>
<gene>
    <name evidence="3" type="ORF">AB0E65_08090</name>
</gene>
<feature type="region of interest" description="Disordered" evidence="2">
    <location>
        <begin position="284"/>
        <end position="342"/>
    </location>
</feature>
<organism evidence="3 4">
    <name type="scientific">Streptomyces fragilis</name>
    <dbReference type="NCBI Taxonomy" id="67301"/>
    <lineage>
        <taxon>Bacteria</taxon>
        <taxon>Bacillati</taxon>
        <taxon>Actinomycetota</taxon>
        <taxon>Actinomycetes</taxon>
        <taxon>Kitasatosporales</taxon>
        <taxon>Streptomycetaceae</taxon>
        <taxon>Streptomyces</taxon>
    </lineage>
</organism>
<feature type="compositionally biased region" description="Basic and acidic residues" evidence="2">
    <location>
        <begin position="284"/>
        <end position="302"/>
    </location>
</feature>
<proteinExistence type="predicted"/>